<dbReference type="EMBL" id="CP036532">
    <property type="protein sequence ID" value="QBK31024.1"/>
    <property type="molecule type" value="Genomic_DNA"/>
</dbReference>
<dbReference type="GO" id="GO:0022857">
    <property type="term" value="F:transmembrane transporter activity"/>
    <property type="evidence" value="ECO:0007669"/>
    <property type="project" value="InterPro"/>
</dbReference>
<dbReference type="InterPro" id="IPR036259">
    <property type="entry name" value="MFS_trans_sf"/>
</dbReference>
<feature type="transmembrane region" description="Helical" evidence="4">
    <location>
        <begin position="256"/>
        <end position="278"/>
    </location>
</feature>
<dbReference type="Proteomes" id="UP000293719">
    <property type="component" value="Chromosome"/>
</dbReference>
<proteinExistence type="predicted"/>
<feature type="transmembrane region" description="Helical" evidence="4">
    <location>
        <begin position="138"/>
        <end position="164"/>
    </location>
</feature>
<protein>
    <submittedName>
        <fullName evidence="6">MFS transporter</fullName>
    </submittedName>
</protein>
<dbReference type="InterPro" id="IPR050327">
    <property type="entry name" value="Proton-linked_MCT"/>
</dbReference>
<gene>
    <name evidence="6" type="ORF">E0E05_10735</name>
</gene>
<feature type="transmembrane region" description="Helical" evidence="4">
    <location>
        <begin position="373"/>
        <end position="394"/>
    </location>
</feature>
<dbReference type="PANTHER" id="PTHR11360">
    <property type="entry name" value="MONOCARBOXYLATE TRANSPORTER"/>
    <property type="match status" value="1"/>
</dbReference>
<evidence type="ECO:0000256" key="3">
    <source>
        <dbReference type="ARBA" id="ARBA00023136"/>
    </source>
</evidence>
<keyword evidence="2 4" id="KW-1133">Transmembrane helix</keyword>
<feature type="transmembrane region" description="Helical" evidence="4">
    <location>
        <begin position="12"/>
        <end position="36"/>
    </location>
</feature>
<keyword evidence="7" id="KW-1185">Reference proteome</keyword>
<evidence type="ECO:0000313" key="7">
    <source>
        <dbReference type="Proteomes" id="UP000293719"/>
    </source>
</evidence>
<keyword evidence="1 4" id="KW-0812">Transmembrane</keyword>
<evidence type="ECO:0000256" key="4">
    <source>
        <dbReference type="SAM" id="Phobius"/>
    </source>
</evidence>
<dbReference type="RefSeq" id="WP_131616703.1">
    <property type="nucleotide sequence ID" value="NZ_CP036532.1"/>
</dbReference>
<feature type="transmembrane region" description="Helical" evidence="4">
    <location>
        <begin position="285"/>
        <end position="304"/>
    </location>
</feature>
<dbReference type="InterPro" id="IPR020846">
    <property type="entry name" value="MFS_dom"/>
</dbReference>
<dbReference type="PANTHER" id="PTHR11360:SF308">
    <property type="entry name" value="BLL3089 PROTEIN"/>
    <property type="match status" value="1"/>
</dbReference>
<evidence type="ECO:0000256" key="2">
    <source>
        <dbReference type="ARBA" id="ARBA00022989"/>
    </source>
</evidence>
<name>A0A4P6V2R2_9HYPH</name>
<dbReference type="KEGG" id="rpod:E0E05_10735"/>
<feature type="transmembrane region" description="Helical" evidence="4">
    <location>
        <begin position="48"/>
        <end position="68"/>
    </location>
</feature>
<dbReference type="Pfam" id="PF07690">
    <property type="entry name" value="MFS_1"/>
    <property type="match status" value="1"/>
</dbReference>
<feature type="transmembrane region" description="Helical" evidence="4">
    <location>
        <begin position="80"/>
        <end position="111"/>
    </location>
</feature>
<organism evidence="6 7">
    <name type="scientific">Roseitalea porphyridii</name>
    <dbReference type="NCBI Taxonomy" id="1852022"/>
    <lineage>
        <taxon>Bacteria</taxon>
        <taxon>Pseudomonadati</taxon>
        <taxon>Pseudomonadota</taxon>
        <taxon>Alphaproteobacteria</taxon>
        <taxon>Hyphomicrobiales</taxon>
        <taxon>Ahrensiaceae</taxon>
        <taxon>Roseitalea</taxon>
    </lineage>
</organism>
<evidence type="ECO:0000256" key="1">
    <source>
        <dbReference type="ARBA" id="ARBA00022692"/>
    </source>
</evidence>
<reference evidence="6 7" key="1">
    <citation type="journal article" date="2017" name="Int. J. Syst. Evol. Microbiol.">
        <title>Roseitalea porphyridii gen. nov., sp. nov., isolated from a red alga, and reclassification of Hoeflea suaedae Chung et al. 2013 as Pseudohoeflea suaedae gen. nov., comb. nov.</title>
        <authorList>
            <person name="Hyeon J.W."/>
            <person name="Jeong S.E."/>
            <person name="Baek K."/>
            <person name="Jeon C.O."/>
        </authorList>
    </citation>
    <scope>NUCLEOTIDE SEQUENCE [LARGE SCALE GENOMIC DNA]</scope>
    <source>
        <strain evidence="6 7">MA7-20</strain>
    </source>
</reference>
<feature type="transmembrane region" description="Helical" evidence="4">
    <location>
        <begin position="170"/>
        <end position="190"/>
    </location>
</feature>
<dbReference type="Gene3D" id="1.20.1250.20">
    <property type="entry name" value="MFS general substrate transporter like domains"/>
    <property type="match status" value="2"/>
</dbReference>
<keyword evidence="3 4" id="KW-0472">Membrane</keyword>
<dbReference type="AlphaFoldDB" id="A0A4P6V2R2"/>
<dbReference type="InterPro" id="IPR011701">
    <property type="entry name" value="MFS"/>
</dbReference>
<dbReference type="OrthoDB" id="1404228at2"/>
<accession>A0A4P6V2R2</accession>
<feature type="domain" description="Major facilitator superfamily (MFS) profile" evidence="5">
    <location>
        <begin position="13"/>
        <end position="403"/>
    </location>
</feature>
<evidence type="ECO:0000259" key="5">
    <source>
        <dbReference type="PROSITE" id="PS50850"/>
    </source>
</evidence>
<feature type="transmembrane region" description="Helical" evidence="4">
    <location>
        <begin position="344"/>
        <end position="367"/>
    </location>
</feature>
<dbReference type="SUPFAM" id="SSF103473">
    <property type="entry name" value="MFS general substrate transporter"/>
    <property type="match status" value="1"/>
</dbReference>
<sequence length="414" mass="44181">MPFIRFVANNARWIVGGFLLTFFSSFGQTFFISLSAGDIRAEYGLTHGQFGGLYMLATLASALTLPWLGRITDRYGAATVTLIIVPLLATGAVGMAFSAHLVVLVVVIYMLRLFGQGMMTQNALTATGRWFAANRGRAVSLVTLGHNAGEAVFPFAFVAVAAALGWRNAWLVAAAVLVIVALPAIAALTARERSPQSDAPDATAIAPRDWTRSEVMRDPLFWVLLTGVLAPPFIGTTIFFHQVYLVELRDWSLPVFASSFAVMSVTTIVFVLIAGALIDRFSATALLPVFLVPLSLACLALGLLDAQWSAFVFMALLGVSYGFSSTLFGAIWPEIYGTRQLGAIRAVIVAMMVFATAVGPGLTGALIDLGVSYPLQIVAMGVYCAGVAIVMTGASRRLLARRRAHVLANQPTVP</sequence>
<evidence type="ECO:0000313" key="6">
    <source>
        <dbReference type="EMBL" id="QBK31024.1"/>
    </source>
</evidence>
<feature type="transmembrane region" description="Helical" evidence="4">
    <location>
        <begin position="220"/>
        <end position="244"/>
    </location>
</feature>
<dbReference type="GeneID" id="90767772"/>
<feature type="transmembrane region" description="Helical" evidence="4">
    <location>
        <begin position="310"/>
        <end position="332"/>
    </location>
</feature>
<dbReference type="PROSITE" id="PS50850">
    <property type="entry name" value="MFS"/>
    <property type="match status" value="1"/>
</dbReference>